<dbReference type="RefSeq" id="WP_065145381.1">
    <property type="nucleotide sequence ID" value="NZ_LZLS01000163.1"/>
</dbReference>
<dbReference type="FunFam" id="3.40.50.720:FF:000121">
    <property type="entry name" value="Prostaglandin reductase 2"/>
    <property type="match status" value="1"/>
</dbReference>
<dbReference type="EMBL" id="LZLS01000163">
    <property type="protein sequence ID" value="OBK24036.1"/>
    <property type="molecule type" value="Genomic_DNA"/>
</dbReference>
<dbReference type="InterPro" id="IPR020843">
    <property type="entry name" value="ER"/>
</dbReference>
<dbReference type="AlphaFoldDB" id="A0A1A3NQ83"/>
<proteinExistence type="predicted"/>
<protein>
    <submittedName>
        <fullName evidence="3">NADP-dependent oxidoreductase</fullName>
    </submittedName>
</protein>
<accession>A0A1A3NQ83</accession>
<reference evidence="3 4" key="1">
    <citation type="submission" date="2016-06" db="EMBL/GenBank/DDBJ databases">
        <authorList>
            <person name="Kjaerup R.B."/>
            <person name="Dalgaard T.S."/>
            <person name="Juul-Madsen H.R."/>
        </authorList>
    </citation>
    <scope>NUCLEOTIDE SEQUENCE [LARGE SCALE GENOMIC DNA]</scope>
    <source>
        <strain evidence="3 4">1165133.8</strain>
    </source>
</reference>
<dbReference type="CDD" id="cd05288">
    <property type="entry name" value="PGDH"/>
    <property type="match status" value="1"/>
</dbReference>
<sequence>MVELNRRFLLRERPTGRIGPDTFELSEESVAEIRDGEALVRVDWISLDPTNRMWINDTPTYLPPVGIGEVMRGGGLGEVVASKNPNFPVGTTVQGLLGWQEYVVVSENALVMPVAVAEGVSPSAYMGALGTTGLTAWVGIRDIGKPKSGETVVVSAAAGAVGSVAGQLAKADGARVVGIAGGPDKCALLTEQLGFDAAVDHKADDWHSQLIAATPDGIDVDFENVGGHIMDAIFARLNVNARVALCGLISGYNAADPPPGPRAFGNLLVQRATLQGFIVLDHFGR</sequence>
<gene>
    <name evidence="3" type="ORF">A5634_04560</name>
</gene>
<dbReference type="Pfam" id="PF16884">
    <property type="entry name" value="ADH_N_2"/>
    <property type="match status" value="1"/>
</dbReference>
<dbReference type="InterPro" id="IPR013149">
    <property type="entry name" value="ADH-like_C"/>
</dbReference>
<feature type="non-terminal residue" evidence="3">
    <location>
        <position position="285"/>
    </location>
</feature>
<dbReference type="OrthoDB" id="9805663at2"/>
<name>A0A1A3NQ83_MYCAS</name>
<evidence type="ECO:0000259" key="2">
    <source>
        <dbReference type="SMART" id="SM00829"/>
    </source>
</evidence>
<dbReference type="SMART" id="SM00829">
    <property type="entry name" value="PKS_ER"/>
    <property type="match status" value="1"/>
</dbReference>
<dbReference type="Gene3D" id="3.40.50.720">
    <property type="entry name" value="NAD(P)-binding Rossmann-like Domain"/>
    <property type="match status" value="1"/>
</dbReference>
<dbReference type="InterPro" id="IPR045010">
    <property type="entry name" value="MDR_fam"/>
</dbReference>
<evidence type="ECO:0000313" key="4">
    <source>
        <dbReference type="Proteomes" id="UP000093928"/>
    </source>
</evidence>
<dbReference type="InterPro" id="IPR036291">
    <property type="entry name" value="NAD(P)-bd_dom_sf"/>
</dbReference>
<dbReference type="GO" id="GO:0016628">
    <property type="term" value="F:oxidoreductase activity, acting on the CH-CH group of donors, NAD or NADP as acceptor"/>
    <property type="evidence" value="ECO:0007669"/>
    <property type="project" value="InterPro"/>
</dbReference>
<dbReference type="InterPro" id="IPR041694">
    <property type="entry name" value="ADH_N_2"/>
</dbReference>
<dbReference type="SUPFAM" id="SSF51735">
    <property type="entry name" value="NAD(P)-binding Rossmann-fold domains"/>
    <property type="match status" value="1"/>
</dbReference>
<feature type="domain" description="Enoyl reductase (ER)" evidence="2">
    <location>
        <begin position="19"/>
        <end position="280"/>
    </location>
</feature>
<dbReference type="InterPro" id="IPR011032">
    <property type="entry name" value="GroES-like_sf"/>
</dbReference>
<organism evidence="3 4">
    <name type="scientific">Mycobacterium asiaticum</name>
    <dbReference type="NCBI Taxonomy" id="1790"/>
    <lineage>
        <taxon>Bacteria</taxon>
        <taxon>Bacillati</taxon>
        <taxon>Actinomycetota</taxon>
        <taxon>Actinomycetes</taxon>
        <taxon>Mycobacteriales</taxon>
        <taxon>Mycobacteriaceae</taxon>
        <taxon>Mycobacterium</taxon>
    </lineage>
</organism>
<comment type="caution">
    <text evidence="3">The sequence shown here is derived from an EMBL/GenBank/DDBJ whole genome shotgun (WGS) entry which is preliminary data.</text>
</comment>
<keyword evidence="1" id="KW-0560">Oxidoreductase</keyword>
<dbReference type="SUPFAM" id="SSF50129">
    <property type="entry name" value="GroES-like"/>
    <property type="match status" value="1"/>
</dbReference>
<dbReference type="Proteomes" id="UP000093928">
    <property type="component" value="Unassembled WGS sequence"/>
</dbReference>
<dbReference type="PANTHER" id="PTHR43205">
    <property type="entry name" value="PROSTAGLANDIN REDUCTASE"/>
    <property type="match status" value="1"/>
</dbReference>
<evidence type="ECO:0000256" key="1">
    <source>
        <dbReference type="ARBA" id="ARBA00023002"/>
    </source>
</evidence>
<evidence type="ECO:0000313" key="3">
    <source>
        <dbReference type="EMBL" id="OBK24036.1"/>
    </source>
</evidence>
<dbReference type="Pfam" id="PF00107">
    <property type="entry name" value="ADH_zinc_N"/>
    <property type="match status" value="1"/>
</dbReference>
<dbReference type="Gene3D" id="3.90.180.10">
    <property type="entry name" value="Medium-chain alcohol dehydrogenases, catalytic domain"/>
    <property type="match status" value="1"/>
</dbReference>
<dbReference type="PANTHER" id="PTHR43205:SF7">
    <property type="entry name" value="PROSTAGLANDIN REDUCTASE 1"/>
    <property type="match status" value="1"/>
</dbReference>